<evidence type="ECO:0008006" key="3">
    <source>
        <dbReference type="Google" id="ProtNLM"/>
    </source>
</evidence>
<sequence>MEFCSKFAYDYGFSGSDSEDIEEENKITNLKKVRKADTNIISVAFDKLTATSQMFAGEPKKCKNCEAIMTKTSRDNLSADKNIWICEFCFEQNSVKLTNLDEVPNEDDVTFLIEPAPEKPTESKLSNEENTSGDDKYLIYCVDISGSMNTSINRNYYSFRSQAMSRLGAVKIACIENLRTLKTDQPQKRVGFVTFSDEVKYYGDATNSSKPITMCNHNDRYSAGSILSTSNNRANKSFMGNIFSKFKPSQNKPSQNENVQEINNVHANIMDNKEEMLEFSKNQDGDIKPIKKSHSDLERKITNLRTEGSTALGPALTFCIGFLSRLPGSQVILCTDGCANVGMGSVESGQASEQFYEDLAIYAKNKGIVVNVITMESTDCRLALLGKVADLTNGTVNIVNPLNLSEEFKSILQNRLVATDVKAKLIVNNKYLYIRDDDLEIAEAKAYETDDPNAKKELEKLKKSIVEKNIGNANVETEITFEFGVKRLDEDVKKKSTKLDKLPFQLQISYTMPNGAKALRVYTKIQKFTQDRKQAENEIISKELIWANYAQKMSNHISNSSASTAQYRGQQLSSLMSKDEHVPELLKENLKMIKNFSFQTNSSSLNDVQTRDVLKAKKANRKMFL</sequence>
<dbReference type="InterPro" id="IPR036174">
    <property type="entry name" value="Znf_Sec23_Sec24_sf"/>
</dbReference>
<dbReference type="Gene3D" id="3.40.50.410">
    <property type="entry name" value="von Willebrand factor, type A domain"/>
    <property type="match status" value="1"/>
</dbReference>
<accession>A0A813WJI9</accession>
<dbReference type="GO" id="GO:0070971">
    <property type="term" value="C:endoplasmic reticulum exit site"/>
    <property type="evidence" value="ECO:0007669"/>
    <property type="project" value="TreeGrafter"/>
</dbReference>
<dbReference type="InterPro" id="IPR050550">
    <property type="entry name" value="SEC23_SEC24_subfamily"/>
</dbReference>
<dbReference type="GO" id="GO:0090110">
    <property type="term" value="P:COPII-coated vesicle cargo loading"/>
    <property type="evidence" value="ECO:0007669"/>
    <property type="project" value="TreeGrafter"/>
</dbReference>
<dbReference type="GO" id="GO:0030127">
    <property type="term" value="C:COPII vesicle coat"/>
    <property type="evidence" value="ECO:0007669"/>
    <property type="project" value="InterPro"/>
</dbReference>
<dbReference type="InterPro" id="IPR036465">
    <property type="entry name" value="vWFA_dom_sf"/>
</dbReference>
<dbReference type="EMBL" id="CAJNOC010001369">
    <property type="protein sequence ID" value="CAF0858803.1"/>
    <property type="molecule type" value="Genomic_DNA"/>
</dbReference>
<gene>
    <name evidence="1" type="ORF">OXX778_LOCUS9331</name>
</gene>
<dbReference type="SUPFAM" id="SSF53300">
    <property type="entry name" value="vWA-like"/>
    <property type="match status" value="1"/>
</dbReference>
<reference evidence="1" key="1">
    <citation type="submission" date="2021-02" db="EMBL/GenBank/DDBJ databases">
        <authorList>
            <person name="Nowell W R."/>
        </authorList>
    </citation>
    <scope>NUCLEOTIDE SEQUENCE</scope>
    <source>
        <strain evidence="1">Ploen Becks lab</strain>
    </source>
</reference>
<dbReference type="GO" id="GO:0006886">
    <property type="term" value="P:intracellular protein transport"/>
    <property type="evidence" value="ECO:0007669"/>
    <property type="project" value="InterPro"/>
</dbReference>
<dbReference type="GO" id="GO:0008270">
    <property type="term" value="F:zinc ion binding"/>
    <property type="evidence" value="ECO:0007669"/>
    <property type="project" value="InterPro"/>
</dbReference>
<protein>
    <recommendedName>
        <fullName evidence="3">Circularly permutated Ras protein 1</fullName>
    </recommendedName>
</protein>
<keyword evidence="2" id="KW-1185">Reference proteome</keyword>
<dbReference type="GO" id="GO:0000149">
    <property type="term" value="F:SNARE binding"/>
    <property type="evidence" value="ECO:0007669"/>
    <property type="project" value="TreeGrafter"/>
</dbReference>
<organism evidence="1 2">
    <name type="scientific">Brachionus calyciflorus</name>
    <dbReference type="NCBI Taxonomy" id="104777"/>
    <lineage>
        <taxon>Eukaryota</taxon>
        <taxon>Metazoa</taxon>
        <taxon>Spiralia</taxon>
        <taxon>Gnathifera</taxon>
        <taxon>Rotifera</taxon>
        <taxon>Eurotatoria</taxon>
        <taxon>Monogononta</taxon>
        <taxon>Pseudotrocha</taxon>
        <taxon>Ploima</taxon>
        <taxon>Brachionidae</taxon>
        <taxon>Brachionus</taxon>
    </lineage>
</organism>
<dbReference type="PANTHER" id="PTHR13803:SF36">
    <property type="entry name" value="TYPE A VON WILLEBRAND FACTOR DOMAIN-CONTAINING PROTEIN"/>
    <property type="match status" value="1"/>
</dbReference>
<dbReference type="Gene3D" id="2.30.30.380">
    <property type="entry name" value="Zn-finger domain of Sec23/24"/>
    <property type="match status" value="1"/>
</dbReference>
<evidence type="ECO:0000313" key="1">
    <source>
        <dbReference type="EMBL" id="CAF0858803.1"/>
    </source>
</evidence>
<proteinExistence type="predicted"/>
<dbReference type="PANTHER" id="PTHR13803">
    <property type="entry name" value="SEC24-RELATED PROTEIN"/>
    <property type="match status" value="1"/>
</dbReference>
<name>A0A813WJI9_9BILA</name>
<evidence type="ECO:0000313" key="2">
    <source>
        <dbReference type="Proteomes" id="UP000663879"/>
    </source>
</evidence>
<dbReference type="SUPFAM" id="SSF82919">
    <property type="entry name" value="Zn-finger domain of Sec23/24"/>
    <property type="match status" value="1"/>
</dbReference>
<comment type="caution">
    <text evidence="1">The sequence shown here is derived from an EMBL/GenBank/DDBJ whole genome shotgun (WGS) entry which is preliminary data.</text>
</comment>
<dbReference type="OrthoDB" id="1724672at2759"/>
<dbReference type="Proteomes" id="UP000663879">
    <property type="component" value="Unassembled WGS sequence"/>
</dbReference>
<dbReference type="AlphaFoldDB" id="A0A813WJI9"/>